<keyword evidence="2" id="KW-1185">Reference proteome</keyword>
<dbReference type="EMBL" id="WHWB01034412">
    <property type="protein sequence ID" value="KAJ7410335.1"/>
    <property type="molecule type" value="Genomic_DNA"/>
</dbReference>
<accession>A0ABQ9D0S3</accession>
<evidence type="ECO:0000313" key="2">
    <source>
        <dbReference type="Proteomes" id="UP001145742"/>
    </source>
</evidence>
<gene>
    <name evidence="1" type="ORF">WISP_109294</name>
</gene>
<proteinExistence type="predicted"/>
<protein>
    <submittedName>
        <fullName evidence="1">Rna-directed dna polymerase from mobile element jockey-like</fullName>
    </submittedName>
</protein>
<organism evidence="1 2">
    <name type="scientific">Willisornis vidua</name>
    <name type="common">Xingu scale-backed antbird</name>
    <dbReference type="NCBI Taxonomy" id="1566151"/>
    <lineage>
        <taxon>Eukaryota</taxon>
        <taxon>Metazoa</taxon>
        <taxon>Chordata</taxon>
        <taxon>Craniata</taxon>
        <taxon>Vertebrata</taxon>
        <taxon>Euteleostomi</taxon>
        <taxon>Archelosauria</taxon>
        <taxon>Archosauria</taxon>
        <taxon>Dinosauria</taxon>
        <taxon>Saurischia</taxon>
        <taxon>Theropoda</taxon>
        <taxon>Coelurosauria</taxon>
        <taxon>Aves</taxon>
        <taxon>Neognathae</taxon>
        <taxon>Neoaves</taxon>
        <taxon>Telluraves</taxon>
        <taxon>Australaves</taxon>
        <taxon>Passeriformes</taxon>
        <taxon>Thamnophilidae</taxon>
        <taxon>Willisornis</taxon>
    </lineage>
</organism>
<dbReference type="Proteomes" id="UP001145742">
    <property type="component" value="Unassembled WGS sequence"/>
</dbReference>
<sequence length="224" mass="25050">MINFQLTLKLCSICSSRWIPANLQGLMGFISESSKRWLMSSITKPLSMVVEQSWESRQVPADWMLVNVIPLFKKDKKQDPGNYLSISLTSVVGTVMEKIILGSIGKHLKDNAVTGHRQHSFMKRKSCLSNLISFYDKGSILGPVLFNIFLNDLDTGLEEILNKFADDTKLGGAVYSLEDREALQRDLNKMQGLGNHQPYEVQHGKVLDSAPGMGNSQKFIQTGE</sequence>
<evidence type="ECO:0000313" key="1">
    <source>
        <dbReference type="EMBL" id="KAJ7410335.1"/>
    </source>
</evidence>
<reference evidence="1" key="1">
    <citation type="submission" date="2019-10" db="EMBL/GenBank/DDBJ databases">
        <authorList>
            <person name="Soares A.E.R."/>
            <person name="Aleixo A."/>
            <person name="Schneider P."/>
            <person name="Miyaki C.Y."/>
            <person name="Schneider M.P."/>
            <person name="Mello C."/>
            <person name="Vasconcelos A.T.R."/>
        </authorList>
    </citation>
    <scope>NUCLEOTIDE SEQUENCE</scope>
    <source>
        <tissue evidence="1">Muscle</tissue>
    </source>
</reference>
<comment type="caution">
    <text evidence="1">The sequence shown here is derived from an EMBL/GenBank/DDBJ whole genome shotgun (WGS) entry which is preliminary data.</text>
</comment>
<name>A0ABQ9D0S3_9PASS</name>
<dbReference type="PANTHER" id="PTHR33332">
    <property type="entry name" value="REVERSE TRANSCRIPTASE DOMAIN-CONTAINING PROTEIN"/>
    <property type="match status" value="1"/>
</dbReference>